<proteinExistence type="predicted"/>
<comment type="caution">
    <text evidence="1">The sequence shown here is derived from an EMBL/GenBank/DDBJ whole genome shotgun (WGS) entry which is preliminary data.</text>
</comment>
<evidence type="ECO:0000313" key="1">
    <source>
        <dbReference type="EMBL" id="CAD7036108.1"/>
    </source>
</evidence>
<sequence length="68" mass="7239">MNLTEELGELTAEHLLLGGRAKPNGDGSGSTREALENEAAELFGQSVLYLGADELRHYGASVTGWECC</sequence>
<evidence type="ECO:0000313" key="2">
    <source>
        <dbReference type="Proteomes" id="UP000606921"/>
    </source>
</evidence>
<reference evidence="1 2" key="1">
    <citation type="submission" date="2020-11" db="EMBL/GenBank/DDBJ databases">
        <authorList>
            <person name="Lassalle F."/>
        </authorList>
    </citation>
    <scope>NUCLEOTIDE SEQUENCE [LARGE SCALE GENOMIC DNA]</scope>
    <source>
        <strain evidence="1 2">JC140</strain>
    </source>
</reference>
<accession>A0ABN7JMG8</accession>
<dbReference type="EMBL" id="CABFWF030000011">
    <property type="protein sequence ID" value="CAD7036108.1"/>
    <property type="molecule type" value="Genomic_DNA"/>
</dbReference>
<protein>
    <submittedName>
        <fullName evidence="1">Uncharacterized protein</fullName>
    </submittedName>
</protein>
<organism evidence="1 2">
    <name type="scientific">Pseudorhizobium endolithicum</name>
    <dbReference type="NCBI Taxonomy" id="1191678"/>
    <lineage>
        <taxon>Bacteria</taxon>
        <taxon>Pseudomonadati</taxon>
        <taxon>Pseudomonadota</taxon>
        <taxon>Alphaproteobacteria</taxon>
        <taxon>Hyphomicrobiales</taxon>
        <taxon>Rhizobiaceae</taxon>
        <taxon>Rhizobium/Agrobacterium group</taxon>
        <taxon>Pseudorhizobium</taxon>
    </lineage>
</organism>
<gene>
    <name evidence="1" type="ORF">REJC140_03492</name>
</gene>
<name>A0ABN7JMG8_9HYPH</name>
<dbReference type="Proteomes" id="UP000606921">
    <property type="component" value="Unassembled WGS sequence"/>
</dbReference>
<keyword evidence="2" id="KW-1185">Reference proteome</keyword>